<keyword evidence="9 19" id="KW-0808">Transferase</keyword>
<gene>
    <name evidence="19" type="primary">cobS</name>
    <name evidence="20" type="ORF">B6N60_05175</name>
</gene>
<comment type="catalytic activity">
    <reaction evidence="17 19">
        <text>alpha-ribazole + adenosylcob(III)inamide-GDP = adenosylcob(III)alamin + GMP + H(+)</text>
        <dbReference type="Rhea" id="RHEA:16049"/>
        <dbReference type="ChEBI" id="CHEBI:10329"/>
        <dbReference type="ChEBI" id="CHEBI:15378"/>
        <dbReference type="ChEBI" id="CHEBI:18408"/>
        <dbReference type="ChEBI" id="CHEBI:58115"/>
        <dbReference type="ChEBI" id="CHEBI:60487"/>
        <dbReference type="EC" id="2.7.8.26"/>
    </reaction>
</comment>
<evidence type="ECO:0000256" key="8">
    <source>
        <dbReference type="ARBA" id="ARBA00022573"/>
    </source>
</evidence>
<evidence type="ECO:0000256" key="13">
    <source>
        <dbReference type="ARBA" id="ARBA00023136"/>
    </source>
</evidence>
<evidence type="ECO:0000256" key="1">
    <source>
        <dbReference type="ARBA" id="ARBA00001946"/>
    </source>
</evidence>
<comment type="similarity">
    <text evidence="4 19">Belongs to the CobS family.</text>
</comment>
<keyword evidence="21" id="KW-1185">Reference proteome</keyword>
<evidence type="ECO:0000313" key="20">
    <source>
        <dbReference type="EMBL" id="QXE26443.1"/>
    </source>
</evidence>
<dbReference type="PANTHER" id="PTHR34148">
    <property type="entry name" value="ADENOSYLCOBINAMIDE-GDP RIBAZOLETRANSFERASE"/>
    <property type="match status" value="1"/>
</dbReference>
<dbReference type="Pfam" id="PF02654">
    <property type="entry name" value="CobS"/>
    <property type="match status" value="1"/>
</dbReference>
<evidence type="ECO:0000256" key="10">
    <source>
        <dbReference type="ARBA" id="ARBA00022692"/>
    </source>
</evidence>
<protein>
    <recommendedName>
        <fullName evidence="6 19">Adenosylcobinamide-GDP ribazoletransferase</fullName>
        <ecNumber evidence="5 19">2.7.8.26</ecNumber>
    </recommendedName>
    <alternativeName>
        <fullName evidence="16 19">Cobalamin synthase</fullName>
    </alternativeName>
    <alternativeName>
        <fullName evidence="15 19">Cobalamin-5'-phosphate synthase</fullName>
    </alternativeName>
</protein>
<evidence type="ECO:0000313" key="21">
    <source>
        <dbReference type="Proteomes" id="UP000683511"/>
    </source>
</evidence>
<dbReference type="KEGG" id="rsin:B6N60_05175"/>
<comment type="pathway">
    <text evidence="3 19">Cofactor biosynthesis; adenosylcobalamin biosynthesis; adenosylcobalamin from cob(II)yrinate a,c-diamide: step 7/7.</text>
</comment>
<evidence type="ECO:0000256" key="3">
    <source>
        <dbReference type="ARBA" id="ARBA00004663"/>
    </source>
</evidence>
<evidence type="ECO:0000256" key="17">
    <source>
        <dbReference type="ARBA" id="ARBA00048623"/>
    </source>
</evidence>
<evidence type="ECO:0000256" key="19">
    <source>
        <dbReference type="HAMAP-Rule" id="MF_00719"/>
    </source>
</evidence>
<feature type="transmembrane region" description="Helical" evidence="19">
    <location>
        <begin position="24"/>
        <end position="44"/>
    </location>
</feature>
<evidence type="ECO:0000256" key="9">
    <source>
        <dbReference type="ARBA" id="ARBA00022679"/>
    </source>
</evidence>
<evidence type="ECO:0000256" key="11">
    <source>
        <dbReference type="ARBA" id="ARBA00022842"/>
    </source>
</evidence>
<organism evidence="20 21">
    <name type="scientific">Richelia sinica FACHB-800</name>
    <dbReference type="NCBI Taxonomy" id="1357546"/>
    <lineage>
        <taxon>Bacteria</taxon>
        <taxon>Bacillati</taxon>
        <taxon>Cyanobacteriota</taxon>
        <taxon>Cyanophyceae</taxon>
        <taxon>Nostocales</taxon>
        <taxon>Nostocaceae</taxon>
        <taxon>Richelia</taxon>
    </lineage>
</organism>
<feature type="transmembrane region" description="Helical" evidence="19">
    <location>
        <begin position="120"/>
        <end position="140"/>
    </location>
</feature>
<dbReference type="EMBL" id="CP021056">
    <property type="protein sequence ID" value="QXE26443.1"/>
    <property type="molecule type" value="Genomic_DNA"/>
</dbReference>
<keyword evidence="8 19" id="KW-0169">Cobalamin biosynthesis</keyword>
<dbReference type="AlphaFoldDB" id="A0A975Y7K9"/>
<evidence type="ECO:0000256" key="2">
    <source>
        <dbReference type="ARBA" id="ARBA00004651"/>
    </source>
</evidence>
<proteinExistence type="inferred from homology"/>
<evidence type="ECO:0000256" key="18">
    <source>
        <dbReference type="ARBA" id="ARBA00049504"/>
    </source>
</evidence>
<dbReference type="Proteomes" id="UP000683511">
    <property type="component" value="Chromosome"/>
</dbReference>
<dbReference type="NCBIfam" id="TIGR00317">
    <property type="entry name" value="cobS"/>
    <property type="match status" value="1"/>
</dbReference>
<dbReference type="HAMAP" id="MF_00719">
    <property type="entry name" value="CobS"/>
    <property type="match status" value="1"/>
</dbReference>
<keyword evidence="12 19" id="KW-1133">Transmembrane helix</keyword>
<keyword evidence="11 19" id="KW-0460">Magnesium</keyword>
<evidence type="ECO:0000256" key="16">
    <source>
        <dbReference type="ARBA" id="ARBA00032853"/>
    </source>
</evidence>
<comment type="cofactor">
    <cofactor evidence="1 19">
        <name>Mg(2+)</name>
        <dbReference type="ChEBI" id="CHEBI:18420"/>
    </cofactor>
</comment>
<sequence length="270" mass="29569">MSDNQTEKITEFAVQPFPWWKQQLLNFAASIIFYTIIPLPYFPGLDFQKVAYFTPIIGLMIGGILCALDIGMNYLGVPVLTRSVAVVLVWLWLTGGLHLDGAMDTADGLAVTDPKRRLEVMVDSATGAFGAMAAIAILLLKTTALTDISTNRDLAIIAACGWGRWGQQVAIAFYPYLKPTGKGAIHKQAIRTYRDLLPGWLLLVGWSGIVWWINGDNFSLAIGMVIIGSAIACIIPAWFHHQLGGHTGDTYGAVVEWSEALFLCILTIFH</sequence>
<dbReference type="InterPro" id="IPR003805">
    <property type="entry name" value="CobS"/>
</dbReference>
<dbReference type="GO" id="GO:0051073">
    <property type="term" value="F:adenosylcobinamide-GDP ribazoletransferase activity"/>
    <property type="evidence" value="ECO:0007669"/>
    <property type="project" value="UniProtKB-UniRule"/>
</dbReference>
<comment type="catalytic activity">
    <reaction evidence="18 19">
        <text>alpha-ribazole 5'-phosphate + adenosylcob(III)inamide-GDP = adenosylcob(III)alamin 5'-phosphate + GMP + H(+)</text>
        <dbReference type="Rhea" id="RHEA:23560"/>
        <dbReference type="ChEBI" id="CHEBI:15378"/>
        <dbReference type="ChEBI" id="CHEBI:57918"/>
        <dbReference type="ChEBI" id="CHEBI:58115"/>
        <dbReference type="ChEBI" id="CHEBI:60487"/>
        <dbReference type="ChEBI" id="CHEBI:60493"/>
        <dbReference type="EC" id="2.7.8.26"/>
    </reaction>
</comment>
<evidence type="ECO:0000256" key="7">
    <source>
        <dbReference type="ARBA" id="ARBA00022475"/>
    </source>
</evidence>
<evidence type="ECO:0000256" key="5">
    <source>
        <dbReference type="ARBA" id="ARBA00013200"/>
    </source>
</evidence>
<feature type="transmembrane region" description="Helical" evidence="19">
    <location>
        <begin position="196"/>
        <end position="214"/>
    </location>
</feature>
<comment type="subcellular location">
    <subcellularLocation>
        <location evidence="2 19">Cell membrane</location>
        <topology evidence="2 19">Multi-pass membrane protein</topology>
    </subcellularLocation>
</comment>
<evidence type="ECO:0000256" key="4">
    <source>
        <dbReference type="ARBA" id="ARBA00010561"/>
    </source>
</evidence>
<feature type="transmembrane region" description="Helical" evidence="19">
    <location>
        <begin position="50"/>
        <end position="68"/>
    </location>
</feature>
<evidence type="ECO:0000256" key="6">
    <source>
        <dbReference type="ARBA" id="ARBA00015850"/>
    </source>
</evidence>
<keyword evidence="13 19" id="KW-0472">Membrane</keyword>
<name>A0A975Y7K9_9NOST</name>
<evidence type="ECO:0000256" key="15">
    <source>
        <dbReference type="ARBA" id="ARBA00032605"/>
    </source>
</evidence>
<dbReference type="GO" id="GO:0005886">
    <property type="term" value="C:plasma membrane"/>
    <property type="evidence" value="ECO:0007669"/>
    <property type="project" value="UniProtKB-SubCell"/>
</dbReference>
<keyword evidence="10 19" id="KW-0812">Transmembrane</keyword>
<dbReference type="PANTHER" id="PTHR34148:SF1">
    <property type="entry name" value="ADENOSYLCOBINAMIDE-GDP RIBAZOLETRANSFERASE"/>
    <property type="match status" value="1"/>
</dbReference>
<dbReference type="GO" id="GO:0009236">
    <property type="term" value="P:cobalamin biosynthetic process"/>
    <property type="evidence" value="ECO:0007669"/>
    <property type="project" value="UniProtKB-UniRule"/>
</dbReference>
<reference evidence="20" key="1">
    <citation type="submission" date="2017-04" db="EMBL/GenBank/DDBJ databases">
        <title>Genome deletions in a multicellular cyanobacterial endosymbiont for morphological adaptation in marine diatoms.</title>
        <authorList>
            <person name="Wang Y."/>
            <person name="Gao H."/>
            <person name="Li R."/>
            <person name="Xu X."/>
        </authorList>
    </citation>
    <scope>NUCLEOTIDE SEQUENCE</scope>
    <source>
        <strain evidence="20">FACHB 800</strain>
    </source>
</reference>
<keyword evidence="7 19" id="KW-1003">Cell membrane</keyword>
<accession>A0A975Y7K9</accession>
<comment type="function">
    <text evidence="14 19">Joins adenosylcobinamide-GDP and alpha-ribazole to generate adenosylcobalamin (Ado-cobalamin). Also synthesizes adenosylcobalamin 5'-phosphate from adenosylcobinamide-GDP and alpha-ribazole 5'-phosphate.</text>
</comment>
<evidence type="ECO:0000256" key="12">
    <source>
        <dbReference type="ARBA" id="ARBA00022989"/>
    </source>
</evidence>
<dbReference type="EC" id="2.7.8.26" evidence="5 19"/>
<feature type="transmembrane region" description="Helical" evidence="19">
    <location>
        <begin position="220"/>
        <end position="239"/>
    </location>
</feature>
<dbReference type="GO" id="GO:0008818">
    <property type="term" value="F:cobalamin 5'-phosphate synthase activity"/>
    <property type="evidence" value="ECO:0007669"/>
    <property type="project" value="UniProtKB-UniRule"/>
</dbReference>
<evidence type="ECO:0000256" key="14">
    <source>
        <dbReference type="ARBA" id="ARBA00025228"/>
    </source>
</evidence>